<keyword evidence="2" id="KW-1185">Reference proteome</keyword>
<dbReference type="EMBL" id="VAWA01000005">
    <property type="protein sequence ID" value="TLP77222.1"/>
    <property type="molecule type" value="Genomic_DNA"/>
</dbReference>
<evidence type="ECO:0000313" key="1">
    <source>
        <dbReference type="EMBL" id="TLP77222.1"/>
    </source>
</evidence>
<comment type="caution">
    <text evidence="1">The sequence shown here is derived from an EMBL/GenBank/DDBJ whole genome shotgun (WGS) entry which is preliminary data.</text>
</comment>
<sequence length="131" mass="14904">MMIGVAISGFVKAAAAPQQASSGRAQTGESIPELLANLAECWSRDYEGVGYWKATEKTAPRTVQELKAEKESIAYRMRFNKDIPRELVAEVDETLFKDKRTRVNDFIRQLLEAQIDFEVDRHEVLRQRGTD</sequence>
<proteinExistence type="predicted"/>
<organism evidence="1 2">
    <name type="scientific">Nesterenkonia sphaerica</name>
    <dbReference type="NCBI Taxonomy" id="1804988"/>
    <lineage>
        <taxon>Bacteria</taxon>
        <taxon>Bacillati</taxon>
        <taxon>Actinomycetota</taxon>
        <taxon>Actinomycetes</taxon>
        <taxon>Micrococcales</taxon>
        <taxon>Micrococcaceae</taxon>
        <taxon>Nesterenkonia</taxon>
    </lineage>
</organism>
<dbReference type="AlphaFoldDB" id="A0A5R9AEN0"/>
<evidence type="ECO:0000313" key="2">
    <source>
        <dbReference type="Proteomes" id="UP000306544"/>
    </source>
</evidence>
<name>A0A5R9AEN0_9MICC</name>
<dbReference type="Proteomes" id="UP000306544">
    <property type="component" value="Unassembled WGS sequence"/>
</dbReference>
<protein>
    <submittedName>
        <fullName evidence="1">Uncharacterized protein</fullName>
    </submittedName>
</protein>
<accession>A0A5R9AEN0</accession>
<gene>
    <name evidence="1" type="ORF">FEF27_05915</name>
</gene>
<reference evidence="1 2" key="1">
    <citation type="submission" date="2019-05" db="EMBL/GenBank/DDBJ databases">
        <title>Nesterenkonia sp. GY239, isolated from the Southern Atlantic Ocean.</title>
        <authorList>
            <person name="Zhang G."/>
        </authorList>
    </citation>
    <scope>NUCLEOTIDE SEQUENCE [LARGE SCALE GENOMIC DNA]</scope>
    <source>
        <strain evidence="1 2">GY239</strain>
    </source>
</reference>